<dbReference type="AlphaFoldDB" id="A0A9J6DGE8"/>
<dbReference type="EMBL" id="JABSTU010000009">
    <property type="protein sequence ID" value="KAH8021260.1"/>
    <property type="molecule type" value="Genomic_DNA"/>
</dbReference>
<evidence type="ECO:0000256" key="1">
    <source>
        <dbReference type="SAM" id="MobiDB-lite"/>
    </source>
</evidence>
<feature type="domain" description="Eukaryotic translation initiation factor 3 subunit G N-terminal" evidence="2">
    <location>
        <begin position="191"/>
        <end position="304"/>
    </location>
</feature>
<comment type="caution">
    <text evidence="3">The sequence shown here is derived from an EMBL/GenBank/DDBJ whole genome shotgun (WGS) entry which is preliminary data.</text>
</comment>
<dbReference type="VEuPathDB" id="VectorBase:LOC119185147"/>
<name>A0A9J6DGE8_RHIMP</name>
<evidence type="ECO:0000313" key="4">
    <source>
        <dbReference type="Proteomes" id="UP000821866"/>
    </source>
</evidence>
<evidence type="ECO:0000313" key="3">
    <source>
        <dbReference type="EMBL" id="KAH8021260.1"/>
    </source>
</evidence>
<proteinExistence type="predicted"/>
<organism evidence="3 4">
    <name type="scientific">Rhipicephalus microplus</name>
    <name type="common">Cattle tick</name>
    <name type="synonym">Boophilus microplus</name>
    <dbReference type="NCBI Taxonomy" id="6941"/>
    <lineage>
        <taxon>Eukaryota</taxon>
        <taxon>Metazoa</taxon>
        <taxon>Ecdysozoa</taxon>
        <taxon>Arthropoda</taxon>
        <taxon>Chelicerata</taxon>
        <taxon>Arachnida</taxon>
        <taxon>Acari</taxon>
        <taxon>Parasitiformes</taxon>
        <taxon>Ixodida</taxon>
        <taxon>Ixodoidea</taxon>
        <taxon>Ixodidae</taxon>
        <taxon>Rhipicephalinae</taxon>
        <taxon>Rhipicephalus</taxon>
        <taxon>Boophilus</taxon>
    </lineage>
</organism>
<gene>
    <name evidence="3" type="ORF">HPB51_013935</name>
</gene>
<feature type="region of interest" description="Disordered" evidence="1">
    <location>
        <begin position="332"/>
        <end position="357"/>
    </location>
</feature>
<dbReference type="CDD" id="cd12933">
    <property type="entry name" value="eIF3G"/>
    <property type="match status" value="1"/>
</dbReference>
<sequence>MPVDRTHQVTDSFLGEYISPKWRSNNATAIALLSLNRISLSLLELAVNVVQKWSTFYPVRRSFVEVWKWASSSRVSDVYRNKRGNMSCCVREEGVSALVPPKSTADGGDCCGLFDELVATDDWSSLGSLNISTALVEAQRPYLVQPVAWNVPFFAPSMDDTSAPSLFVAPPYWTLFFGKLSNADPGEVADGEEKVTTEYRVDEEGRRIKVLRHYRIERRQVSKYVARRKLWKKVGDAKNDPPGPNAATTKVGEEIQMQFVSAQEEETSPEEDMLAKLRSQKTKMVKCRICKEDHWTMQCPFKDNVALPEHLKEEAKPVVAVEVEEKVKSGKYIPPSMREGANRRGESMAQSRTRNEAATIRVTNLSEHVRDSDLQELFRCHRTSAKKRARRQILATTGGRNAAR</sequence>
<evidence type="ECO:0000259" key="2">
    <source>
        <dbReference type="Pfam" id="PF12353"/>
    </source>
</evidence>
<dbReference type="InterPro" id="IPR024675">
    <property type="entry name" value="eIF3g_N"/>
</dbReference>
<reference evidence="3" key="1">
    <citation type="journal article" date="2020" name="Cell">
        <title>Large-Scale Comparative Analyses of Tick Genomes Elucidate Their Genetic Diversity and Vector Capacities.</title>
        <authorList>
            <consortium name="Tick Genome and Microbiome Consortium (TIGMIC)"/>
            <person name="Jia N."/>
            <person name="Wang J."/>
            <person name="Shi W."/>
            <person name="Du L."/>
            <person name="Sun Y."/>
            <person name="Zhan W."/>
            <person name="Jiang J.F."/>
            <person name="Wang Q."/>
            <person name="Zhang B."/>
            <person name="Ji P."/>
            <person name="Bell-Sakyi L."/>
            <person name="Cui X.M."/>
            <person name="Yuan T.T."/>
            <person name="Jiang B.G."/>
            <person name="Yang W.F."/>
            <person name="Lam T.T."/>
            <person name="Chang Q.C."/>
            <person name="Ding S.J."/>
            <person name="Wang X.J."/>
            <person name="Zhu J.G."/>
            <person name="Ruan X.D."/>
            <person name="Zhao L."/>
            <person name="Wei J.T."/>
            <person name="Ye R.Z."/>
            <person name="Que T.C."/>
            <person name="Du C.H."/>
            <person name="Zhou Y.H."/>
            <person name="Cheng J.X."/>
            <person name="Dai P.F."/>
            <person name="Guo W.B."/>
            <person name="Han X.H."/>
            <person name="Huang E.J."/>
            <person name="Li L.F."/>
            <person name="Wei W."/>
            <person name="Gao Y.C."/>
            <person name="Liu J.Z."/>
            <person name="Shao H.Z."/>
            <person name="Wang X."/>
            <person name="Wang C.C."/>
            <person name="Yang T.C."/>
            <person name="Huo Q.B."/>
            <person name="Li W."/>
            <person name="Chen H.Y."/>
            <person name="Chen S.E."/>
            <person name="Zhou L.G."/>
            <person name="Ni X.B."/>
            <person name="Tian J.H."/>
            <person name="Sheng Y."/>
            <person name="Liu T."/>
            <person name="Pan Y.S."/>
            <person name="Xia L.Y."/>
            <person name="Li J."/>
            <person name="Zhao F."/>
            <person name="Cao W.C."/>
        </authorList>
    </citation>
    <scope>NUCLEOTIDE SEQUENCE</scope>
    <source>
        <strain evidence="3">Rmic-2018</strain>
    </source>
</reference>
<dbReference type="Proteomes" id="UP000821866">
    <property type="component" value="Chromosome 7"/>
</dbReference>
<dbReference type="Pfam" id="PF12353">
    <property type="entry name" value="eIF3g"/>
    <property type="match status" value="1"/>
</dbReference>
<protein>
    <recommendedName>
        <fullName evidence="2">Eukaryotic translation initiation factor 3 subunit G N-terminal domain-containing protein</fullName>
    </recommendedName>
</protein>
<keyword evidence="4" id="KW-1185">Reference proteome</keyword>
<accession>A0A9J6DGE8</accession>
<reference evidence="3" key="2">
    <citation type="submission" date="2021-09" db="EMBL/GenBank/DDBJ databases">
        <authorList>
            <person name="Jia N."/>
            <person name="Wang J."/>
            <person name="Shi W."/>
            <person name="Du L."/>
            <person name="Sun Y."/>
            <person name="Zhan W."/>
            <person name="Jiang J."/>
            <person name="Wang Q."/>
            <person name="Zhang B."/>
            <person name="Ji P."/>
            <person name="Sakyi L.B."/>
            <person name="Cui X."/>
            <person name="Yuan T."/>
            <person name="Jiang B."/>
            <person name="Yang W."/>
            <person name="Lam T.T.-Y."/>
            <person name="Chang Q."/>
            <person name="Ding S."/>
            <person name="Wang X."/>
            <person name="Zhu J."/>
            <person name="Ruan X."/>
            <person name="Zhao L."/>
            <person name="Wei J."/>
            <person name="Que T."/>
            <person name="Du C."/>
            <person name="Cheng J."/>
            <person name="Dai P."/>
            <person name="Han X."/>
            <person name="Huang E."/>
            <person name="Gao Y."/>
            <person name="Liu J."/>
            <person name="Shao H."/>
            <person name="Ye R."/>
            <person name="Li L."/>
            <person name="Wei W."/>
            <person name="Wang X."/>
            <person name="Wang C."/>
            <person name="Huo Q."/>
            <person name="Li W."/>
            <person name="Guo W."/>
            <person name="Chen H."/>
            <person name="Chen S."/>
            <person name="Zhou L."/>
            <person name="Zhou L."/>
            <person name="Ni X."/>
            <person name="Tian J."/>
            <person name="Zhou Y."/>
            <person name="Sheng Y."/>
            <person name="Liu T."/>
            <person name="Pan Y."/>
            <person name="Xia L."/>
            <person name="Li J."/>
            <person name="Zhao F."/>
            <person name="Cao W."/>
        </authorList>
    </citation>
    <scope>NUCLEOTIDE SEQUENCE</scope>
    <source>
        <strain evidence="3">Rmic-2018</strain>
        <tissue evidence="3">Larvae</tissue>
    </source>
</reference>